<evidence type="ECO:0000313" key="3">
    <source>
        <dbReference type="Proteomes" id="UP000248257"/>
    </source>
</evidence>
<dbReference type="EMBL" id="NKUC01000021">
    <property type="protein sequence ID" value="PYD56524.1"/>
    <property type="molecule type" value="Genomic_DNA"/>
</dbReference>
<keyword evidence="3" id="KW-1185">Reference proteome</keyword>
<comment type="caution">
    <text evidence="2">The sequence shown here is derived from an EMBL/GenBank/DDBJ whole genome shotgun (WGS) entry which is preliminary data.</text>
</comment>
<gene>
    <name evidence="2" type="ORF">CFR75_10500</name>
</gene>
<feature type="region of interest" description="Disordered" evidence="1">
    <location>
        <begin position="70"/>
        <end position="90"/>
    </location>
</feature>
<feature type="region of interest" description="Disordered" evidence="1">
    <location>
        <begin position="1"/>
        <end position="22"/>
    </location>
</feature>
<reference evidence="2 3" key="1">
    <citation type="submission" date="2017-07" db="EMBL/GenBank/DDBJ databases">
        <title>A draft genome sequence of Komagataeibacter xylinus LMG 1515.</title>
        <authorList>
            <person name="Skraban J."/>
            <person name="Cleenwerck I."/>
            <person name="Vandamme P."/>
            <person name="Trcek J."/>
        </authorList>
    </citation>
    <scope>NUCLEOTIDE SEQUENCE [LARGE SCALE GENOMIC DNA]</scope>
    <source>
        <strain evidence="2 3">LMG 1515</strain>
    </source>
</reference>
<organism evidence="2 3">
    <name type="scientific">Komagataeibacter xylinus</name>
    <name type="common">Gluconacetobacter xylinus</name>
    <dbReference type="NCBI Taxonomy" id="28448"/>
    <lineage>
        <taxon>Bacteria</taxon>
        <taxon>Pseudomonadati</taxon>
        <taxon>Pseudomonadota</taxon>
        <taxon>Alphaproteobacteria</taxon>
        <taxon>Acetobacterales</taxon>
        <taxon>Acetobacteraceae</taxon>
        <taxon>Komagataeibacter</taxon>
    </lineage>
</organism>
<proteinExistence type="predicted"/>
<evidence type="ECO:0000256" key="1">
    <source>
        <dbReference type="SAM" id="MobiDB-lite"/>
    </source>
</evidence>
<sequence>MMAAPRTAWSDGGTYRQNTMWPETLRSGPDISAVASAACWRRPSGAPEKMRPGGAWPCLCMRHARMGHAGGGHYAHPPARSQISDAGRGA</sequence>
<evidence type="ECO:0000313" key="2">
    <source>
        <dbReference type="EMBL" id="PYD56524.1"/>
    </source>
</evidence>
<dbReference type="Proteomes" id="UP000248257">
    <property type="component" value="Unassembled WGS sequence"/>
</dbReference>
<dbReference type="AlphaFoldDB" id="A0A318PI19"/>
<protein>
    <submittedName>
        <fullName evidence="2">Uncharacterized protein</fullName>
    </submittedName>
</protein>
<name>A0A318PI19_KOMXY</name>
<accession>A0A318PI19</accession>